<comment type="subcellular location">
    <subcellularLocation>
        <location evidence="1">Nucleus</location>
    </subcellularLocation>
</comment>
<dbReference type="STRING" id="1806994.A0A507C487"/>
<feature type="region of interest" description="Disordered" evidence="5">
    <location>
        <begin position="437"/>
        <end position="484"/>
    </location>
</feature>
<evidence type="ECO:0000256" key="2">
    <source>
        <dbReference type="ARBA" id="ARBA00010979"/>
    </source>
</evidence>
<sequence>MGKRKRAARPQAKNDEDDEIKTRKASSINKIQTWDDVELDDEDQCKFAAQRDIIRFDTQPEQGSHSFLSVLSAKFLHSCIFDPDDDIQSDEEVLPLDLEQDDADTDLDEDNLAEDDEHLLKLTRAMRPNAVDSDEDDEDRISKDAKDDASVWGKSRSVYYDADDVSDDEEKAKEEEDEALRIQRQRVSRMREEDYMDDFTDSFKSILHQIPVTTSVNIADSKHTAIKSDHADLTPSMKKVSKWLSNNTENHPNTGVAKTLLMNIMFYTMLKGDPQVESKLLDKVYHVVQDLQNVWEHQKVDVPVAEEAPVAVTKEVHVNKEVKPAKSQKRKEKPRPTVLDIVNQPEQPDEEFTIPVIAKIRKSSKRTVKNGDDVLNPFEVDEVEFKEREASRRISQFLAPGMDVADIKKSKKRLVMTGDQDIPYRDPKTGRVILPEDPIATANANKSDPRLKQSRKHDLEIVDSSPSVSKVAKPTSIVQSKKSEYEEDGEEYYEALKASKIEKKAKRSFNPDDWLYDDATEEVIAADGKRGISWNILTNKGLTPKRKKEQRNPRVKKRKRFETAMKRLSSFRRVAVDKSKVGAYGGEATGIKSGLVRSIKFS</sequence>
<comment type="similarity">
    <text evidence="2">Belongs to the SAS10 family.</text>
</comment>
<dbReference type="EMBL" id="QEAO01000026">
    <property type="protein sequence ID" value="TPX32786.1"/>
    <property type="molecule type" value="Genomic_DNA"/>
</dbReference>
<dbReference type="GeneID" id="42005402"/>
<organism evidence="7 8">
    <name type="scientific">Synchytrium microbalum</name>
    <dbReference type="NCBI Taxonomy" id="1806994"/>
    <lineage>
        <taxon>Eukaryota</taxon>
        <taxon>Fungi</taxon>
        <taxon>Fungi incertae sedis</taxon>
        <taxon>Chytridiomycota</taxon>
        <taxon>Chytridiomycota incertae sedis</taxon>
        <taxon>Chytridiomycetes</taxon>
        <taxon>Synchytriales</taxon>
        <taxon>Synchytriaceae</taxon>
        <taxon>Synchytrium</taxon>
    </lineage>
</organism>
<dbReference type="GO" id="GO:0000462">
    <property type="term" value="P:maturation of SSU-rRNA from tricistronic rRNA transcript (SSU-rRNA, 5.8S rRNA, LSU-rRNA)"/>
    <property type="evidence" value="ECO:0007669"/>
    <property type="project" value="TreeGrafter"/>
</dbReference>
<dbReference type="PANTHER" id="PTHR13237">
    <property type="entry name" value="SOMETHING ABOUT SILENCING PROTEIN 10-RELATED"/>
    <property type="match status" value="1"/>
</dbReference>
<dbReference type="RefSeq" id="XP_031023923.1">
    <property type="nucleotide sequence ID" value="XM_031170105.1"/>
</dbReference>
<dbReference type="AlphaFoldDB" id="A0A507C487"/>
<dbReference type="InterPro" id="IPR018972">
    <property type="entry name" value="Sas10_C_dom"/>
</dbReference>
<evidence type="ECO:0000256" key="4">
    <source>
        <dbReference type="SAM" id="Coils"/>
    </source>
</evidence>
<evidence type="ECO:0000256" key="3">
    <source>
        <dbReference type="ARBA" id="ARBA00023242"/>
    </source>
</evidence>
<dbReference type="Proteomes" id="UP000319731">
    <property type="component" value="Unassembled WGS sequence"/>
</dbReference>
<dbReference type="PANTHER" id="PTHR13237:SF8">
    <property type="entry name" value="SOMETHING ABOUT SILENCING PROTEIN 10"/>
    <property type="match status" value="1"/>
</dbReference>
<evidence type="ECO:0000259" key="6">
    <source>
        <dbReference type="Pfam" id="PF09368"/>
    </source>
</evidence>
<evidence type="ECO:0000313" key="8">
    <source>
        <dbReference type="Proteomes" id="UP000319731"/>
    </source>
</evidence>
<evidence type="ECO:0000256" key="1">
    <source>
        <dbReference type="ARBA" id="ARBA00004123"/>
    </source>
</evidence>
<proteinExistence type="inferred from homology"/>
<accession>A0A507C487</accession>
<evidence type="ECO:0000313" key="7">
    <source>
        <dbReference type="EMBL" id="TPX32786.1"/>
    </source>
</evidence>
<feature type="coiled-coil region" evidence="4">
    <location>
        <begin position="165"/>
        <end position="193"/>
    </location>
</feature>
<comment type="caution">
    <text evidence="7">The sequence shown here is derived from an EMBL/GenBank/DDBJ whole genome shotgun (WGS) entry which is preliminary data.</text>
</comment>
<gene>
    <name evidence="7" type="ORF">SmJEL517_g04177</name>
</gene>
<keyword evidence="8" id="KW-1185">Reference proteome</keyword>
<name>A0A507C487_9FUNG</name>
<dbReference type="GO" id="GO:0032040">
    <property type="term" value="C:small-subunit processome"/>
    <property type="evidence" value="ECO:0007669"/>
    <property type="project" value="TreeGrafter"/>
</dbReference>
<reference evidence="7 8" key="1">
    <citation type="journal article" date="2019" name="Sci. Rep.">
        <title>Comparative genomics of chytrid fungi reveal insights into the obligate biotrophic and pathogenic lifestyle of Synchytrium endobioticum.</title>
        <authorList>
            <person name="van de Vossenberg B.T.L.H."/>
            <person name="Warris S."/>
            <person name="Nguyen H.D.T."/>
            <person name="van Gent-Pelzer M.P.E."/>
            <person name="Joly D.L."/>
            <person name="van de Geest H.C."/>
            <person name="Bonants P.J.M."/>
            <person name="Smith D.S."/>
            <person name="Levesque C.A."/>
            <person name="van der Lee T.A.J."/>
        </authorList>
    </citation>
    <scope>NUCLEOTIDE SEQUENCE [LARGE SCALE GENOMIC DNA]</scope>
    <source>
        <strain evidence="7 8">JEL517</strain>
    </source>
</reference>
<dbReference type="OrthoDB" id="1924577at2759"/>
<keyword evidence="4" id="KW-0175">Coiled coil</keyword>
<keyword evidence="3" id="KW-0539">Nucleus</keyword>
<feature type="compositionally biased region" description="Basic and acidic residues" evidence="5">
    <location>
        <begin position="447"/>
        <end position="460"/>
    </location>
</feature>
<feature type="domain" description="Sas10 C-terminal" evidence="6">
    <location>
        <begin position="527"/>
        <end position="601"/>
    </location>
</feature>
<feature type="region of interest" description="Disordered" evidence="5">
    <location>
        <begin position="1"/>
        <end position="23"/>
    </location>
</feature>
<dbReference type="Pfam" id="PF09368">
    <property type="entry name" value="Sas10"/>
    <property type="match status" value="1"/>
</dbReference>
<evidence type="ECO:0000256" key="5">
    <source>
        <dbReference type="SAM" id="MobiDB-lite"/>
    </source>
</evidence>
<protein>
    <recommendedName>
        <fullName evidence="6">Sas10 C-terminal domain-containing protein</fullName>
    </recommendedName>
</protein>